<evidence type="ECO:0000313" key="3">
    <source>
        <dbReference type="EMBL" id="ADN77677.1"/>
    </source>
</evidence>
<dbReference type="EMBL" id="CP002209">
    <property type="protein sequence ID" value="ADN77677.1"/>
    <property type="molecule type" value="Genomic_DNA"/>
</dbReference>
<keyword evidence="1" id="KW-0175">Coiled coil</keyword>
<dbReference type="GO" id="GO:0015628">
    <property type="term" value="P:protein secretion by the type II secretion system"/>
    <property type="evidence" value="ECO:0007669"/>
    <property type="project" value="InterPro"/>
</dbReference>
<dbReference type="Pfam" id="PF04612">
    <property type="entry name" value="T2SSM"/>
    <property type="match status" value="1"/>
</dbReference>
<sequence length="222" mass="25295">MTPYSQWAERFAALSQRERALIAATTLVGLAMLLWALWLEPLMARNAANTSQLQSLQSQTQTIARETELLRQQLKQDPNAELETELASLKRELARHQEALNDELVDLILPEQMSAVLAQLLARTEGVTLIEMSIQPPVALVDEGGLYRHGVKLVLEGSYFKLKDALERMEQLEQRFYWRFLDYQVTRYPKARLQLQLDTLGTEEEPIRVGIHTGTVAADLPR</sequence>
<dbReference type="GeneID" id="67183689"/>
<dbReference type="HOGENOM" id="CLU_102941_0_0_6"/>
<dbReference type="Proteomes" id="UP000006683">
    <property type="component" value="Chromosome"/>
</dbReference>
<name>E1SN19_FERBD</name>
<organism evidence="3 4">
    <name type="scientific">Ferrimonas balearica (strain DSM 9799 / CCM 4581 / KCTC 23876 / PAT)</name>
    <dbReference type="NCBI Taxonomy" id="550540"/>
    <lineage>
        <taxon>Bacteria</taxon>
        <taxon>Pseudomonadati</taxon>
        <taxon>Pseudomonadota</taxon>
        <taxon>Gammaproteobacteria</taxon>
        <taxon>Alteromonadales</taxon>
        <taxon>Ferrimonadaceae</taxon>
        <taxon>Ferrimonas</taxon>
    </lineage>
</organism>
<evidence type="ECO:0000256" key="1">
    <source>
        <dbReference type="SAM" id="Coils"/>
    </source>
</evidence>
<dbReference type="OrthoDB" id="9151209at2"/>
<protein>
    <submittedName>
        <fullName evidence="3">MSHA biogenesis protein MshJ</fullName>
    </submittedName>
</protein>
<keyword evidence="2" id="KW-0472">Membrane</keyword>
<evidence type="ECO:0000313" key="4">
    <source>
        <dbReference type="Proteomes" id="UP000006683"/>
    </source>
</evidence>
<accession>E1SN19</accession>
<keyword evidence="2" id="KW-0812">Transmembrane</keyword>
<reference evidence="3 4" key="1">
    <citation type="journal article" date="2010" name="Stand. Genomic Sci.">
        <title>Complete genome sequence of Ferrimonas balearica type strain (PAT).</title>
        <authorList>
            <person name="Nolan M."/>
            <person name="Sikorski J."/>
            <person name="Davenport K."/>
            <person name="Lucas S."/>
            <person name="Glavina Del Rio T."/>
            <person name="Tice H."/>
            <person name="Cheng J."/>
            <person name="Goodwin L."/>
            <person name="Pitluck S."/>
            <person name="Liolios K."/>
            <person name="Ivanova N."/>
            <person name="Mavromatis K."/>
            <person name="Ovchinnikova G."/>
            <person name="Pati A."/>
            <person name="Chen A."/>
            <person name="Palaniappan K."/>
            <person name="Land M."/>
            <person name="Hauser L."/>
            <person name="Chang Y."/>
            <person name="Jeffries C."/>
            <person name="Tapia R."/>
            <person name="Brettin T."/>
            <person name="Detter J."/>
            <person name="Han C."/>
            <person name="Yasawong M."/>
            <person name="Rohde M."/>
            <person name="Tindall B."/>
            <person name="Goker M."/>
            <person name="Woyke T."/>
            <person name="Bristow J."/>
            <person name="Eisen J."/>
            <person name="Markowitz V."/>
            <person name="Hugenholtz P."/>
            <person name="Kyrpides N."/>
            <person name="Klenk H."/>
            <person name="Lapidus A."/>
        </authorList>
    </citation>
    <scope>NUCLEOTIDE SEQUENCE [LARGE SCALE GENOMIC DNA]</scope>
    <source>
        <strain evidence="4">DSM 9799 / CCM 4581 / KCTC 23876 / PAT</strain>
    </source>
</reference>
<proteinExistence type="predicted"/>
<keyword evidence="2" id="KW-1133">Transmembrane helix</keyword>
<dbReference type="eggNOG" id="COG3149">
    <property type="taxonomic scope" value="Bacteria"/>
</dbReference>
<keyword evidence="4" id="KW-1185">Reference proteome</keyword>
<feature type="transmembrane region" description="Helical" evidence="2">
    <location>
        <begin position="20"/>
        <end position="39"/>
    </location>
</feature>
<dbReference type="InterPro" id="IPR007690">
    <property type="entry name" value="T2SS_GspM"/>
</dbReference>
<dbReference type="KEGG" id="fbl:Fbal_3479"/>
<evidence type="ECO:0000256" key="2">
    <source>
        <dbReference type="SAM" id="Phobius"/>
    </source>
</evidence>
<feature type="coiled-coil region" evidence="1">
    <location>
        <begin position="79"/>
        <end position="106"/>
    </location>
</feature>
<gene>
    <name evidence="3" type="ordered locus">Fbal_3479</name>
</gene>
<dbReference type="GO" id="GO:0015627">
    <property type="term" value="C:type II protein secretion system complex"/>
    <property type="evidence" value="ECO:0007669"/>
    <property type="project" value="InterPro"/>
</dbReference>
<dbReference type="AlphaFoldDB" id="E1SN19"/>
<dbReference type="STRING" id="550540.Fbal_3479"/>
<dbReference type="RefSeq" id="WP_013346983.1">
    <property type="nucleotide sequence ID" value="NC_014541.1"/>
</dbReference>